<sequence length="120" mass="13253">MTQRHKDRQINFIELPARDVAASKKFYSAIFGWTYQDYGDDYADICDAGISAGLNGEPDSAAKKPLVIMYSSNLEDARARVVKAGGKITKDIFSFPGGRRFHFTDPSGNELAIWSDAGIE</sequence>
<dbReference type="Gene3D" id="3.10.180.10">
    <property type="entry name" value="2,3-Dihydroxybiphenyl 1,2-Dioxygenase, domain 1"/>
    <property type="match status" value="1"/>
</dbReference>
<accession>A0ABZ2JYR2</accession>
<dbReference type="SUPFAM" id="SSF54593">
    <property type="entry name" value="Glyoxalase/Bleomycin resistance protein/Dihydroxybiphenyl dioxygenase"/>
    <property type="match status" value="1"/>
</dbReference>
<dbReference type="PANTHER" id="PTHR33993:SF1">
    <property type="entry name" value="GLYOXALASE FAMILY PROTEIN"/>
    <property type="match status" value="1"/>
</dbReference>
<dbReference type="Pfam" id="PF00903">
    <property type="entry name" value="Glyoxalase"/>
    <property type="match status" value="1"/>
</dbReference>
<gene>
    <name evidence="2" type="ORF">LZC95_34880</name>
</gene>
<dbReference type="InterPro" id="IPR004360">
    <property type="entry name" value="Glyas_Fos-R_dOase_dom"/>
</dbReference>
<protein>
    <submittedName>
        <fullName evidence="2">VOC family protein</fullName>
    </submittedName>
</protein>
<organism evidence="2 3">
    <name type="scientific">Pendulispora brunnea</name>
    <dbReference type="NCBI Taxonomy" id="2905690"/>
    <lineage>
        <taxon>Bacteria</taxon>
        <taxon>Pseudomonadati</taxon>
        <taxon>Myxococcota</taxon>
        <taxon>Myxococcia</taxon>
        <taxon>Myxococcales</taxon>
        <taxon>Sorangiineae</taxon>
        <taxon>Pendulisporaceae</taxon>
        <taxon>Pendulispora</taxon>
    </lineage>
</organism>
<feature type="domain" description="VOC" evidence="1">
    <location>
        <begin position="9"/>
        <end position="116"/>
    </location>
</feature>
<reference evidence="2 3" key="1">
    <citation type="submission" date="2021-12" db="EMBL/GenBank/DDBJ databases">
        <title>Discovery of the Pendulisporaceae a myxobacterial family with distinct sporulation behavior and unique specialized metabolism.</title>
        <authorList>
            <person name="Garcia R."/>
            <person name="Popoff A."/>
            <person name="Bader C.D."/>
            <person name="Loehr J."/>
            <person name="Walesch S."/>
            <person name="Walt C."/>
            <person name="Boldt J."/>
            <person name="Bunk B."/>
            <person name="Haeckl F.J.F.P.J."/>
            <person name="Gunesch A.P."/>
            <person name="Birkelbach J."/>
            <person name="Nuebel U."/>
            <person name="Pietschmann T."/>
            <person name="Bach T."/>
            <person name="Mueller R."/>
        </authorList>
    </citation>
    <scope>NUCLEOTIDE SEQUENCE [LARGE SCALE GENOMIC DNA]</scope>
    <source>
        <strain evidence="2 3">MSr12523</strain>
    </source>
</reference>
<dbReference type="CDD" id="cd07247">
    <property type="entry name" value="SgaA_N_like"/>
    <property type="match status" value="1"/>
</dbReference>
<dbReference type="InterPro" id="IPR037523">
    <property type="entry name" value="VOC_core"/>
</dbReference>
<dbReference type="PROSITE" id="PS51819">
    <property type="entry name" value="VOC"/>
    <property type="match status" value="1"/>
</dbReference>
<dbReference type="InterPro" id="IPR029068">
    <property type="entry name" value="Glyas_Bleomycin-R_OHBP_Dase"/>
</dbReference>
<evidence type="ECO:0000259" key="1">
    <source>
        <dbReference type="PROSITE" id="PS51819"/>
    </source>
</evidence>
<dbReference type="EMBL" id="CP089982">
    <property type="protein sequence ID" value="WXA91633.1"/>
    <property type="molecule type" value="Genomic_DNA"/>
</dbReference>
<keyword evidence="3" id="KW-1185">Reference proteome</keyword>
<proteinExistence type="predicted"/>
<name>A0ABZ2JYR2_9BACT</name>
<dbReference type="InterPro" id="IPR052164">
    <property type="entry name" value="Anthracycline_SecMetBiosynth"/>
</dbReference>
<dbReference type="RefSeq" id="WP_394842252.1">
    <property type="nucleotide sequence ID" value="NZ_CP089982.1"/>
</dbReference>
<dbReference type="Proteomes" id="UP001379533">
    <property type="component" value="Chromosome"/>
</dbReference>
<dbReference type="PANTHER" id="PTHR33993">
    <property type="entry name" value="GLYOXALASE-RELATED"/>
    <property type="match status" value="1"/>
</dbReference>
<evidence type="ECO:0000313" key="2">
    <source>
        <dbReference type="EMBL" id="WXA91633.1"/>
    </source>
</evidence>
<evidence type="ECO:0000313" key="3">
    <source>
        <dbReference type="Proteomes" id="UP001379533"/>
    </source>
</evidence>